<gene>
    <name evidence="2" type="ORF">WG66_15989</name>
</gene>
<accession>A0A0W0F5I2</accession>
<name>A0A0W0F5I2_MONRR</name>
<keyword evidence="1" id="KW-0732">Signal</keyword>
<evidence type="ECO:0000313" key="2">
    <source>
        <dbReference type="EMBL" id="KTB31426.1"/>
    </source>
</evidence>
<evidence type="ECO:0000313" key="3">
    <source>
        <dbReference type="Proteomes" id="UP000054988"/>
    </source>
</evidence>
<reference evidence="2 3" key="1">
    <citation type="submission" date="2015-12" db="EMBL/GenBank/DDBJ databases">
        <title>Draft genome sequence of Moniliophthora roreri, the causal agent of frosty pod rot of cacao.</title>
        <authorList>
            <person name="Aime M.C."/>
            <person name="Diaz-Valderrama J.R."/>
            <person name="Kijpornyongpan T."/>
            <person name="Phillips-Mora W."/>
        </authorList>
    </citation>
    <scope>NUCLEOTIDE SEQUENCE [LARGE SCALE GENOMIC DNA]</scope>
    <source>
        <strain evidence="2 3">MCA 2952</strain>
    </source>
</reference>
<dbReference type="AlphaFoldDB" id="A0A0W0F5I2"/>
<organism evidence="2 3">
    <name type="scientific">Moniliophthora roreri</name>
    <name type="common">Frosty pod rot fungus</name>
    <name type="synonym">Monilia roreri</name>
    <dbReference type="NCBI Taxonomy" id="221103"/>
    <lineage>
        <taxon>Eukaryota</taxon>
        <taxon>Fungi</taxon>
        <taxon>Dikarya</taxon>
        <taxon>Basidiomycota</taxon>
        <taxon>Agaricomycotina</taxon>
        <taxon>Agaricomycetes</taxon>
        <taxon>Agaricomycetidae</taxon>
        <taxon>Agaricales</taxon>
        <taxon>Marasmiineae</taxon>
        <taxon>Marasmiaceae</taxon>
        <taxon>Moniliophthora</taxon>
    </lineage>
</organism>
<evidence type="ECO:0000256" key="1">
    <source>
        <dbReference type="SAM" id="SignalP"/>
    </source>
</evidence>
<comment type="caution">
    <text evidence="2">The sequence shown here is derived from an EMBL/GenBank/DDBJ whole genome shotgun (WGS) entry which is preliminary data.</text>
</comment>
<proteinExistence type="predicted"/>
<feature type="chain" id="PRO_5006901487" evidence="1">
    <location>
        <begin position="21"/>
        <end position="141"/>
    </location>
</feature>
<dbReference type="Proteomes" id="UP000054988">
    <property type="component" value="Unassembled WGS sequence"/>
</dbReference>
<dbReference type="EMBL" id="LATX01002324">
    <property type="protein sequence ID" value="KTB31426.1"/>
    <property type="molecule type" value="Genomic_DNA"/>
</dbReference>
<sequence>MKPTSGPQLAGLILCGLSLAADPSEVVKRSRQYRSASWEPAEKRFRELVREAVGLLLVWFRRMFDDEEFERITSTPFLTMSIFACSSIAIVRVTKTHFCYDVALASAYNGGGLAILGADNLVIVEVFQLPWFPVNFFDPSS</sequence>
<feature type="signal peptide" evidence="1">
    <location>
        <begin position="1"/>
        <end position="20"/>
    </location>
</feature>
<protein>
    <submittedName>
        <fullName evidence="2">Uncharacterized protein</fullName>
    </submittedName>
</protein>